<dbReference type="SUPFAM" id="SSF52317">
    <property type="entry name" value="Class I glutamine amidotransferase-like"/>
    <property type="match status" value="1"/>
</dbReference>
<keyword evidence="6" id="KW-1185">Reference proteome</keyword>
<dbReference type="Proteomes" id="UP000649075">
    <property type="component" value="Unassembled WGS sequence"/>
</dbReference>
<accession>A0ABR7KJS7</accession>
<protein>
    <submittedName>
        <fullName evidence="5">Type 1 glutamine amidotransferase-like domain-containing protein</fullName>
    </submittedName>
</protein>
<reference evidence="5 6" key="1">
    <citation type="submission" date="2020-08" db="EMBL/GenBank/DDBJ databases">
        <authorList>
            <person name="Liu C."/>
            <person name="Sun Q."/>
        </authorList>
    </citation>
    <scope>NUCLEOTIDE SEQUENCE [LARGE SCALE GENOMIC DNA]</scope>
    <source>
        <strain evidence="5 6">L34</strain>
    </source>
</reference>
<keyword evidence="4" id="KW-0720">Serine protease</keyword>
<dbReference type="InterPro" id="IPR005320">
    <property type="entry name" value="Peptidase_S51"/>
</dbReference>
<dbReference type="RefSeq" id="WP_186999500.1">
    <property type="nucleotide sequence ID" value="NZ_JACRWH010000048.1"/>
</dbReference>
<comment type="caution">
    <text evidence="5">The sequence shown here is derived from an EMBL/GenBank/DDBJ whole genome shotgun (WGS) entry which is preliminary data.</text>
</comment>
<comment type="similarity">
    <text evidence="1">Belongs to the peptidase S51 family.</text>
</comment>
<dbReference type="Pfam" id="PF03575">
    <property type="entry name" value="Peptidase_S51"/>
    <property type="match status" value="1"/>
</dbReference>
<gene>
    <name evidence="5" type="ORF">H8911_09655</name>
</gene>
<keyword evidence="2" id="KW-0645">Protease</keyword>
<dbReference type="InterPro" id="IPR029062">
    <property type="entry name" value="Class_I_gatase-like"/>
</dbReference>
<evidence type="ECO:0000256" key="3">
    <source>
        <dbReference type="ARBA" id="ARBA00022801"/>
    </source>
</evidence>
<dbReference type="EMBL" id="JACRWH010000048">
    <property type="protein sequence ID" value="MBC6012975.1"/>
    <property type="molecule type" value="Genomic_DNA"/>
</dbReference>
<evidence type="ECO:0000256" key="4">
    <source>
        <dbReference type="ARBA" id="ARBA00022825"/>
    </source>
</evidence>
<name>A0ABR7KJS7_9FIRM</name>
<evidence type="ECO:0000313" key="5">
    <source>
        <dbReference type="EMBL" id="MBC6012975.1"/>
    </source>
</evidence>
<evidence type="ECO:0000256" key="2">
    <source>
        <dbReference type="ARBA" id="ARBA00022670"/>
    </source>
</evidence>
<proteinExistence type="inferred from homology"/>
<evidence type="ECO:0000256" key="1">
    <source>
        <dbReference type="ARBA" id="ARBA00006534"/>
    </source>
</evidence>
<keyword evidence="3" id="KW-0378">Hydrolase</keyword>
<sequence length="264" mass="30759">MKLYIDENNKVFTMHEATSDMKCFEEFENRKPYSFVGVKELENCIHPIHVLLNTSMIDEKWIYMNLKSYISKNDRVCILPFSFFNDTKNESDWNKQYAPGQGIWYRSNQDVFYKYGIGKEQIVWVNYFKDSMDEMKEKILNSSILMLTGGAPDLMMKRIKEKKLKKLIKNYKGIMIGYSAGAMIQLDSYHISPDEDYPGFLYQTGLGCLSGFAIEPHFRSSKVQLQSIEKVKSEKQIPVYGIYEKGGMIIDSSIKCFGKIEKFE</sequence>
<organism evidence="5 6">
    <name type="scientific">Holdemanella hominis</name>
    <dbReference type="NCBI Taxonomy" id="2764327"/>
    <lineage>
        <taxon>Bacteria</taxon>
        <taxon>Bacillati</taxon>
        <taxon>Bacillota</taxon>
        <taxon>Erysipelotrichia</taxon>
        <taxon>Erysipelotrichales</taxon>
        <taxon>Erysipelotrichaceae</taxon>
        <taxon>Holdemanella</taxon>
    </lineage>
</organism>
<dbReference type="Gene3D" id="3.40.50.880">
    <property type="match status" value="1"/>
</dbReference>
<evidence type="ECO:0000313" key="6">
    <source>
        <dbReference type="Proteomes" id="UP000649075"/>
    </source>
</evidence>